<dbReference type="AlphaFoldDB" id="A0A918IX73"/>
<dbReference type="Gene3D" id="2.40.50.140">
    <property type="entry name" value="Nucleic acid-binding proteins"/>
    <property type="match status" value="1"/>
</dbReference>
<dbReference type="GO" id="GO:0003697">
    <property type="term" value="F:single-stranded DNA binding"/>
    <property type="evidence" value="ECO:0007669"/>
    <property type="project" value="InterPro"/>
</dbReference>
<dbReference type="PROSITE" id="PS50935">
    <property type="entry name" value="SSB"/>
    <property type="match status" value="1"/>
</dbReference>
<evidence type="ECO:0000256" key="1">
    <source>
        <dbReference type="ARBA" id="ARBA00023125"/>
    </source>
</evidence>
<dbReference type="PANTHER" id="PTHR10302:SF0">
    <property type="entry name" value="SINGLE-STRANDED DNA-BINDING PROTEIN, MITOCHONDRIAL"/>
    <property type="match status" value="1"/>
</dbReference>
<proteinExistence type="predicted"/>
<dbReference type="PIRSF" id="PIRSF002070">
    <property type="entry name" value="SSB"/>
    <property type="match status" value="1"/>
</dbReference>
<dbReference type="PANTHER" id="PTHR10302">
    <property type="entry name" value="SINGLE-STRANDED DNA-BINDING PROTEIN"/>
    <property type="match status" value="1"/>
</dbReference>
<dbReference type="Pfam" id="PF00436">
    <property type="entry name" value="SSB"/>
    <property type="match status" value="1"/>
</dbReference>
<dbReference type="EMBL" id="BMWP01000013">
    <property type="protein sequence ID" value="GGW36336.1"/>
    <property type="molecule type" value="Genomic_DNA"/>
</dbReference>
<evidence type="ECO:0000313" key="5">
    <source>
        <dbReference type="Proteomes" id="UP000634668"/>
    </source>
</evidence>
<dbReference type="GO" id="GO:0009295">
    <property type="term" value="C:nucleoid"/>
    <property type="evidence" value="ECO:0007669"/>
    <property type="project" value="TreeGrafter"/>
</dbReference>
<dbReference type="CDD" id="cd04496">
    <property type="entry name" value="SSB_OBF"/>
    <property type="match status" value="1"/>
</dbReference>
<keyword evidence="5" id="KW-1185">Reference proteome</keyword>
<sequence length="78" mass="8901">MSTIRNHVQLIGNLGEDPKVTILENGRKIARFSLATNEFFKNEKGEKTQNTEWHSIVAWGKTAEIIEKYAGKGQELVW</sequence>
<name>A0A918IX73_9FLAO</name>
<comment type="caution">
    <text evidence="4">The sequence shown here is derived from an EMBL/GenBank/DDBJ whole genome shotgun (WGS) entry which is preliminary data.</text>
</comment>
<reference evidence="4" key="2">
    <citation type="submission" date="2020-09" db="EMBL/GenBank/DDBJ databases">
        <authorList>
            <person name="Sun Q."/>
            <person name="Kim S."/>
        </authorList>
    </citation>
    <scope>NUCLEOTIDE SEQUENCE</scope>
    <source>
        <strain evidence="4">KCTC 12113</strain>
    </source>
</reference>
<accession>A0A918IX73</accession>
<gene>
    <name evidence="4" type="ORF">GCM10007383_21600</name>
</gene>
<evidence type="ECO:0000313" key="4">
    <source>
        <dbReference type="EMBL" id="GGW36336.1"/>
    </source>
</evidence>
<dbReference type="InterPro" id="IPR000424">
    <property type="entry name" value="Primosome_PriB/ssb"/>
</dbReference>
<dbReference type="SUPFAM" id="SSF50249">
    <property type="entry name" value="Nucleic acid-binding proteins"/>
    <property type="match status" value="1"/>
</dbReference>
<dbReference type="GO" id="GO:0006260">
    <property type="term" value="P:DNA replication"/>
    <property type="evidence" value="ECO:0007669"/>
    <property type="project" value="InterPro"/>
</dbReference>
<evidence type="ECO:0000256" key="3">
    <source>
        <dbReference type="RuleBase" id="RU000524"/>
    </source>
</evidence>
<dbReference type="NCBIfam" id="TIGR00621">
    <property type="entry name" value="ssb"/>
    <property type="match status" value="1"/>
</dbReference>
<reference evidence="4" key="1">
    <citation type="journal article" date="2014" name="Int. J. Syst. Evol. Microbiol.">
        <title>Complete genome sequence of Corynebacterium casei LMG S-19264T (=DSM 44701T), isolated from a smear-ripened cheese.</title>
        <authorList>
            <consortium name="US DOE Joint Genome Institute (JGI-PGF)"/>
            <person name="Walter F."/>
            <person name="Albersmeier A."/>
            <person name="Kalinowski J."/>
            <person name="Ruckert C."/>
        </authorList>
    </citation>
    <scope>NUCLEOTIDE SEQUENCE</scope>
    <source>
        <strain evidence="4">KCTC 12113</strain>
    </source>
</reference>
<keyword evidence="1 2" id="KW-0238">DNA-binding</keyword>
<dbReference type="InterPro" id="IPR011344">
    <property type="entry name" value="ssDNA-bd"/>
</dbReference>
<evidence type="ECO:0000256" key="2">
    <source>
        <dbReference type="PROSITE-ProRule" id="PRU00252"/>
    </source>
</evidence>
<dbReference type="InterPro" id="IPR012340">
    <property type="entry name" value="NA-bd_OB-fold"/>
</dbReference>
<dbReference type="Proteomes" id="UP000634668">
    <property type="component" value="Unassembled WGS sequence"/>
</dbReference>
<protein>
    <recommendedName>
        <fullName evidence="3">Single-stranded DNA-binding protein</fullName>
    </recommendedName>
</protein>
<organism evidence="4 5">
    <name type="scientific">Arenibacter certesii</name>
    <dbReference type="NCBI Taxonomy" id="228955"/>
    <lineage>
        <taxon>Bacteria</taxon>
        <taxon>Pseudomonadati</taxon>
        <taxon>Bacteroidota</taxon>
        <taxon>Flavobacteriia</taxon>
        <taxon>Flavobacteriales</taxon>
        <taxon>Flavobacteriaceae</taxon>
        <taxon>Arenibacter</taxon>
    </lineage>
</organism>